<dbReference type="PATRIC" id="fig|1393736.3.peg.1142"/>
<protein>
    <submittedName>
        <fullName evidence="2">Antimicrobial protein</fullName>
    </submittedName>
</protein>
<evidence type="ECO:0000313" key="2">
    <source>
        <dbReference type="EMBL" id="EYU16297.1"/>
    </source>
</evidence>
<organism evidence="2 3">
    <name type="scientific">Photorhabdus aegyptia</name>
    <dbReference type="NCBI Taxonomy" id="2805098"/>
    <lineage>
        <taxon>Bacteria</taxon>
        <taxon>Pseudomonadati</taxon>
        <taxon>Pseudomonadota</taxon>
        <taxon>Gammaproteobacteria</taxon>
        <taxon>Enterobacterales</taxon>
        <taxon>Morganellaceae</taxon>
        <taxon>Photorhabdus</taxon>
    </lineage>
</organism>
<dbReference type="InterPro" id="IPR020976">
    <property type="entry name" value="Antimicrobial_lci"/>
</dbReference>
<sequence>MFKKLLAVGALVAGITLTGGIGVASASVYIPWNNCYSSGVSHNNGLYTQYIAKDHGTFANVYDWGGIRWYLKGYKYLDYCGKYIALYEGNNL</sequence>
<evidence type="ECO:0000313" key="3">
    <source>
        <dbReference type="Proteomes" id="UP000023464"/>
    </source>
</evidence>
<dbReference type="Proteomes" id="UP000023464">
    <property type="component" value="Unassembled WGS sequence"/>
</dbReference>
<reference evidence="2 3" key="1">
    <citation type="submission" date="2014-03" db="EMBL/GenBank/DDBJ databases">
        <title>Draft Genome of Photorhabdus luminescens BA1, an Egyptian Isolate.</title>
        <authorList>
            <person name="Ghazal S."/>
            <person name="Hurst S.G.IV."/>
            <person name="Morris K."/>
            <person name="Thomas K."/>
            <person name="Tisa L.S."/>
        </authorList>
    </citation>
    <scope>NUCLEOTIDE SEQUENCE [LARGE SCALE GENOMIC DNA]</scope>
    <source>
        <strain evidence="2 3">BA1</strain>
    </source>
</reference>
<comment type="caution">
    <text evidence="2">The sequence shown here is derived from an EMBL/GenBank/DDBJ whole genome shotgun (WGS) entry which is preliminary data.</text>
</comment>
<dbReference type="EMBL" id="JFGV01000012">
    <property type="protein sequence ID" value="EYU16297.1"/>
    <property type="molecule type" value="Genomic_DNA"/>
</dbReference>
<proteinExistence type="predicted"/>
<dbReference type="Pfam" id="PF12197">
    <property type="entry name" value="lci"/>
    <property type="match status" value="1"/>
</dbReference>
<dbReference type="RefSeq" id="WP_036776860.1">
    <property type="nucleotide sequence ID" value="NZ_CAWLTM010000103.1"/>
</dbReference>
<accession>A0A022PJK2</accession>
<feature type="domain" description="LCI fold" evidence="1">
    <location>
        <begin position="51"/>
        <end position="89"/>
    </location>
</feature>
<dbReference type="AlphaFoldDB" id="A0A022PJK2"/>
<name>A0A022PJK2_9GAMM</name>
<gene>
    <name evidence="2" type="ORF">BA1DRAFT_01121</name>
</gene>
<evidence type="ECO:0000259" key="1">
    <source>
        <dbReference type="Pfam" id="PF12197"/>
    </source>
</evidence>
<keyword evidence="3" id="KW-1185">Reference proteome</keyword>